<evidence type="ECO:0000313" key="1">
    <source>
        <dbReference type="EMBL" id="BEH01492.1"/>
    </source>
</evidence>
<dbReference type="EMBL" id="AP028056">
    <property type="protein sequence ID" value="BEH01492.1"/>
    <property type="molecule type" value="Genomic_DNA"/>
</dbReference>
<gene>
    <name evidence="1" type="ORF">brsh051_07730</name>
</gene>
<proteinExistence type="predicted"/>
<protein>
    <submittedName>
        <fullName evidence="1">Uncharacterized protein</fullName>
    </submittedName>
</protein>
<dbReference type="AlphaFoldDB" id="A0AAN0K914"/>
<evidence type="ECO:0000313" key="2">
    <source>
        <dbReference type="Proteomes" id="UP001431656"/>
    </source>
</evidence>
<reference evidence="1" key="1">
    <citation type="journal article" date="2024" name="Int. J. Syst. Evol. Microbiol.">
        <title>Brooklawnia propionicigenes sp. nov., a facultatively anaerobic, propionate-producing bacterium isolated from a methanogenic reactor treating waste from cattle farms.</title>
        <authorList>
            <person name="Akita Y."/>
            <person name="Ueki A."/>
            <person name="Tonouchi A."/>
            <person name="Sugawara Y."/>
            <person name="Honma S."/>
            <person name="Kaku N."/>
            <person name="Ueki K."/>
        </authorList>
    </citation>
    <scope>NUCLEOTIDE SEQUENCE</scope>
    <source>
        <strain evidence="1">SH051</strain>
    </source>
</reference>
<name>A0AAN0K914_9ACTN</name>
<dbReference type="Proteomes" id="UP001431656">
    <property type="component" value="Chromosome"/>
</dbReference>
<dbReference type="KEGG" id="broo:brsh051_07730"/>
<accession>A0AAN0K914</accession>
<keyword evidence="2" id="KW-1185">Reference proteome</keyword>
<sequence>MNDLELDALGLGDALLDCPRIVIEIGDRYAHLWFPFIVENAMPIIPYPLANTEGADLRYVGLVRPLAAVVACPEAAIGSLSDVTRND</sequence>
<organism evidence="1 2">
    <name type="scientific">Brooklawnia propionicigenes</name>
    <dbReference type="NCBI Taxonomy" id="3041175"/>
    <lineage>
        <taxon>Bacteria</taxon>
        <taxon>Bacillati</taxon>
        <taxon>Actinomycetota</taxon>
        <taxon>Actinomycetes</taxon>
        <taxon>Propionibacteriales</taxon>
        <taxon>Propionibacteriaceae</taxon>
        <taxon>Brooklawnia</taxon>
    </lineage>
</organism>